<keyword evidence="2" id="KW-1185">Reference proteome</keyword>
<dbReference type="AlphaFoldDB" id="A0A9Y2AHW0"/>
<evidence type="ECO:0000313" key="1">
    <source>
        <dbReference type="EMBL" id="WIW69705.1"/>
    </source>
</evidence>
<evidence type="ECO:0000313" key="2">
    <source>
        <dbReference type="Proteomes" id="UP001243623"/>
    </source>
</evidence>
<proteinExistence type="predicted"/>
<protein>
    <submittedName>
        <fullName evidence="1">Uncharacterized protein</fullName>
    </submittedName>
</protein>
<dbReference type="RefSeq" id="WP_147669167.1">
    <property type="nucleotide sequence ID" value="NZ_CP120678.1"/>
</dbReference>
<gene>
    <name evidence="1" type="ORF">P3F81_07175</name>
</gene>
<accession>A0A9Y2AHW0</accession>
<dbReference type="Proteomes" id="UP001243623">
    <property type="component" value="Chromosome"/>
</dbReference>
<name>A0A9Y2AHW0_9FIRM</name>
<sequence>MLIWVVVVKSMSVIAVQNVTMNVIKFVHLVDVHVSGAAINVINVVIALISGMNAQNVIVDLNSV</sequence>
<dbReference type="EMBL" id="CP120678">
    <property type="protein sequence ID" value="WIW69705.1"/>
    <property type="molecule type" value="Genomic_DNA"/>
</dbReference>
<reference evidence="1" key="1">
    <citation type="submission" date="2023-03" db="EMBL/GenBank/DDBJ databases">
        <title>Selenobaculum gbiensis gen. nov. sp. nov., a new bacterium isolated from the gut microbiota of IBD patient.</title>
        <authorList>
            <person name="Yeo S."/>
            <person name="Park H."/>
            <person name="Huh C.S."/>
        </authorList>
    </citation>
    <scope>NUCLEOTIDE SEQUENCE</scope>
    <source>
        <strain evidence="1">ICN-92133</strain>
    </source>
</reference>
<organism evidence="1 2">
    <name type="scientific">Selenobaculum gibii</name>
    <dbReference type="NCBI Taxonomy" id="3054208"/>
    <lineage>
        <taxon>Bacteria</taxon>
        <taxon>Bacillati</taxon>
        <taxon>Bacillota</taxon>
        <taxon>Negativicutes</taxon>
        <taxon>Selenomonadales</taxon>
        <taxon>Selenomonadaceae</taxon>
        <taxon>Selenobaculum</taxon>
    </lineage>
</organism>
<dbReference type="KEGG" id="sgbi:P3F81_07175"/>